<dbReference type="STRING" id="1073089.A0A1L9R4D7"/>
<evidence type="ECO:0000259" key="1">
    <source>
        <dbReference type="Pfam" id="PF07534"/>
    </source>
</evidence>
<sequence>MDPKIQKWVQEDIMTPDGVLKFFAERFAENDFTDAEKHQLRRTFDLLSQDGMLHDLRFEAHLQKKVLLPSSLEDAGPILYRSLLYLSQFPFDQKPVSSLTFDGLVRALSWADMEKSFKATGGGSFTRAKSPADCRRIIFQSLATTRDGKKLPFDVETARKESERRAFEFYPHQEEWLAGEVKTNNDEDGDEMFHDYLDILFEVQDTELGYAPLGRDEFRPLAQQFHGKDSYLHHLTIPQDQFRLFVQLLVLGCFGRSVTPIEEMPELDHVVDLILAPFLQNPNIGITWDVFDRASKDMPGLFDGLTRLLSRLFYTPPNDRGPLPKPGSIGTLPILSQIAFCGWDAEEALCFPPKSYNASSPITASALKDQITASPTPLVLLVSGKRVTTGENVIFGYCLPYSVPGEPHPSFLFQLGPTYDVFRARDIDRPRCLKEGDSLILGESGNGVAVKFNRDCSHVTVSHRVSGQNSPAYAATESRGDWEAAVDVDGIEIWSEVS</sequence>
<dbReference type="VEuPathDB" id="FungiDB:ASPWEDRAFT_63277"/>
<dbReference type="EMBL" id="KV878218">
    <property type="protein sequence ID" value="OJJ29753.1"/>
    <property type="molecule type" value="Genomic_DNA"/>
</dbReference>
<accession>A0A1L9R4D7</accession>
<dbReference type="InterPro" id="IPR006571">
    <property type="entry name" value="TLDc_dom"/>
</dbReference>
<dbReference type="OrthoDB" id="5377405at2759"/>
<dbReference type="AlphaFoldDB" id="A0A1L9R4D7"/>
<dbReference type="GeneID" id="63754540"/>
<dbReference type="Proteomes" id="UP000184383">
    <property type="component" value="Unassembled WGS sequence"/>
</dbReference>
<feature type="domain" description="TLDc" evidence="1">
    <location>
        <begin position="365"/>
        <end position="495"/>
    </location>
</feature>
<proteinExistence type="predicted"/>
<keyword evidence="3" id="KW-1185">Reference proteome</keyword>
<evidence type="ECO:0000313" key="2">
    <source>
        <dbReference type="EMBL" id="OJJ29753.1"/>
    </source>
</evidence>
<gene>
    <name evidence="2" type="ORF">ASPWEDRAFT_63277</name>
</gene>
<protein>
    <recommendedName>
        <fullName evidence="1">TLDc domain-containing protein</fullName>
    </recommendedName>
</protein>
<name>A0A1L9R4D7_ASPWE</name>
<dbReference type="Pfam" id="PF07534">
    <property type="entry name" value="TLD"/>
    <property type="match status" value="1"/>
</dbReference>
<organism evidence="2 3">
    <name type="scientific">Aspergillus wentii DTO 134E9</name>
    <dbReference type="NCBI Taxonomy" id="1073089"/>
    <lineage>
        <taxon>Eukaryota</taxon>
        <taxon>Fungi</taxon>
        <taxon>Dikarya</taxon>
        <taxon>Ascomycota</taxon>
        <taxon>Pezizomycotina</taxon>
        <taxon>Eurotiomycetes</taxon>
        <taxon>Eurotiomycetidae</taxon>
        <taxon>Eurotiales</taxon>
        <taxon>Aspergillaceae</taxon>
        <taxon>Aspergillus</taxon>
        <taxon>Aspergillus subgen. Cremei</taxon>
    </lineage>
</organism>
<dbReference type="RefSeq" id="XP_040683430.1">
    <property type="nucleotide sequence ID" value="XM_040838692.1"/>
</dbReference>
<reference evidence="3" key="1">
    <citation type="journal article" date="2017" name="Genome Biol.">
        <title>Comparative genomics reveals high biological diversity and specific adaptations in the industrially and medically important fungal genus Aspergillus.</title>
        <authorList>
            <person name="de Vries R.P."/>
            <person name="Riley R."/>
            <person name="Wiebenga A."/>
            <person name="Aguilar-Osorio G."/>
            <person name="Amillis S."/>
            <person name="Uchima C.A."/>
            <person name="Anderluh G."/>
            <person name="Asadollahi M."/>
            <person name="Askin M."/>
            <person name="Barry K."/>
            <person name="Battaglia E."/>
            <person name="Bayram O."/>
            <person name="Benocci T."/>
            <person name="Braus-Stromeyer S.A."/>
            <person name="Caldana C."/>
            <person name="Canovas D."/>
            <person name="Cerqueira G.C."/>
            <person name="Chen F."/>
            <person name="Chen W."/>
            <person name="Choi C."/>
            <person name="Clum A."/>
            <person name="Dos Santos R.A."/>
            <person name="Damasio A.R."/>
            <person name="Diallinas G."/>
            <person name="Emri T."/>
            <person name="Fekete E."/>
            <person name="Flipphi M."/>
            <person name="Freyberg S."/>
            <person name="Gallo A."/>
            <person name="Gournas C."/>
            <person name="Habgood R."/>
            <person name="Hainaut M."/>
            <person name="Harispe M.L."/>
            <person name="Henrissat B."/>
            <person name="Hilden K.S."/>
            <person name="Hope R."/>
            <person name="Hossain A."/>
            <person name="Karabika E."/>
            <person name="Karaffa L."/>
            <person name="Karanyi Z."/>
            <person name="Krasevec N."/>
            <person name="Kuo A."/>
            <person name="Kusch H."/>
            <person name="LaButti K."/>
            <person name="Lagendijk E.L."/>
            <person name="Lapidus A."/>
            <person name="Levasseur A."/>
            <person name="Lindquist E."/>
            <person name="Lipzen A."/>
            <person name="Logrieco A.F."/>
            <person name="MacCabe A."/>
            <person name="Maekelae M.R."/>
            <person name="Malavazi I."/>
            <person name="Melin P."/>
            <person name="Meyer V."/>
            <person name="Mielnichuk N."/>
            <person name="Miskei M."/>
            <person name="Molnar A.P."/>
            <person name="Mule G."/>
            <person name="Ngan C.Y."/>
            <person name="Orejas M."/>
            <person name="Orosz E."/>
            <person name="Ouedraogo J.P."/>
            <person name="Overkamp K.M."/>
            <person name="Park H.-S."/>
            <person name="Perrone G."/>
            <person name="Piumi F."/>
            <person name="Punt P.J."/>
            <person name="Ram A.F."/>
            <person name="Ramon A."/>
            <person name="Rauscher S."/>
            <person name="Record E."/>
            <person name="Riano-Pachon D.M."/>
            <person name="Robert V."/>
            <person name="Roehrig J."/>
            <person name="Ruller R."/>
            <person name="Salamov A."/>
            <person name="Salih N.S."/>
            <person name="Samson R.A."/>
            <person name="Sandor E."/>
            <person name="Sanguinetti M."/>
            <person name="Schuetze T."/>
            <person name="Sepcic K."/>
            <person name="Shelest E."/>
            <person name="Sherlock G."/>
            <person name="Sophianopoulou V."/>
            <person name="Squina F.M."/>
            <person name="Sun H."/>
            <person name="Susca A."/>
            <person name="Todd R.B."/>
            <person name="Tsang A."/>
            <person name="Unkles S.E."/>
            <person name="van de Wiele N."/>
            <person name="van Rossen-Uffink D."/>
            <person name="Oliveira J.V."/>
            <person name="Vesth T.C."/>
            <person name="Visser J."/>
            <person name="Yu J.-H."/>
            <person name="Zhou M."/>
            <person name="Andersen M.R."/>
            <person name="Archer D.B."/>
            <person name="Baker S.E."/>
            <person name="Benoit I."/>
            <person name="Brakhage A.A."/>
            <person name="Braus G.H."/>
            <person name="Fischer R."/>
            <person name="Frisvad J.C."/>
            <person name="Goldman G.H."/>
            <person name="Houbraken J."/>
            <person name="Oakley B."/>
            <person name="Pocsi I."/>
            <person name="Scazzocchio C."/>
            <person name="Seiboth B."/>
            <person name="vanKuyk P.A."/>
            <person name="Wortman J."/>
            <person name="Dyer P.S."/>
            <person name="Grigoriev I.V."/>
        </authorList>
    </citation>
    <scope>NUCLEOTIDE SEQUENCE [LARGE SCALE GENOMIC DNA]</scope>
    <source>
        <strain evidence="3">DTO 134E9</strain>
    </source>
</reference>
<evidence type="ECO:0000313" key="3">
    <source>
        <dbReference type="Proteomes" id="UP000184383"/>
    </source>
</evidence>